<dbReference type="NCBIfam" id="NF037959">
    <property type="entry name" value="MFS_SpdSyn"/>
    <property type="match status" value="1"/>
</dbReference>
<accession>A0A7I8DD33</accession>
<gene>
    <name evidence="6" type="ORF">skT53_07860</name>
</gene>
<evidence type="ECO:0000256" key="3">
    <source>
        <dbReference type="ARBA" id="ARBA00023115"/>
    </source>
</evidence>
<dbReference type="GO" id="GO:0006596">
    <property type="term" value="P:polyamine biosynthetic process"/>
    <property type="evidence" value="ECO:0007669"/>
    <property type="project" value="UniProtKB-UniRule"/>
</dbReference>
<proteinExistence type="inferred from homology"/>
<feature type="domain" description="PABS" evidence="5">
    <location>
        <begin position="1"/>
        <end position="228"/>
    </location>
</feature>
<evidence type="ECO:0000259" key="5">
    <source>
        <dbReference type="PROSITE" id="PS51006"/>
    </source>
</evidence>
<keyword evidence="7" id="KW-1185">Reference proteome</keyword>
<dbReference type="GO" id="GO:0010487">
    <property type="term" value="F:thermospermine synthase activity"/>
    <property type="evidence" value="ECO:0007669"/>
    <property type="project" value="TreeGrafter"/>
</dbReference>
<evidence type="ECO:0000256" key="2">
    <source>
        <dbReference type="ARBA" id="ARBA00022679"/>
    </source>
</evidence>
<evidence type="ECO:0000256" key="4">
    <source>
        <dbReference type="PROSITE-ProRule" id="PRU00354"/>
    </source>
</evidence>
<dbReference type="InterPro" id="IPR029063">
    <property type="entry name" value="SAM-dependent_MTases_sf"/>
</dbReference>
<dbReference type="AlphaFoldDB" id="A0A7I8DD33"/>
<protein>
    <recommendedName>
        <fullName evidence="5">PABS domain-containing protein</fullName>
    </recommendedName>
</protein>
<dbReference type="Proteomes" id="UP000593802">
    <property type="component" value="Chromosome"/>
</dbReference>
<keyword evidence="3 4" id="KW-0620">Polyamine biosynthesis</keyword>
<reference evidence="6 7" key="1">
    <citation type="submission" date="2020-08" db="EMBL/GenBank/DDBJ databases">
        <title>Complete Genome Sequence of Effusibacillus dendaii Strain skT53, Isolated from Farmland soil.</title>
        <authorList>
            <person name="Konishi T."/>
            <person name="Kawasaki H."/>
        </authorList>
    </citation>
    <scope>NUCLEOTIDE SEQUENCE [LARGE SCALE GENOMIC DNA]</scope>
    <source>
        <strain evidence="7">skT53</strain>
    </source>
</reference>
<organism evidence="6 7">
    <name type="scientific">Effusibacillus dendaii</name>
    <dbReference type="NCBI Taxonomy" id="2743772"/>
    <lineage>
        <taxon>Bacteria</taxon>
        <taxon>Bacillati</taxon>
        <taxon>Bacillota</taxon>
        <taxon>Bacilli</taxon>
        <taxon>Bacillales</taxon>
        <taxon>Alicyclobacillaceae</taxon>
        <taxon>Effusibacillus</taxon>
    </lineage>
</organism>
<dbReference type="RefSeq" id="WP_200759874.1">
    <property type="nucleotide sequence ID" value="NZ_AP023366.1"/>
</dbReference>
<sequence length="271" mass="31344">MNVDFSLFRKTRLIWKKRSPIQTVYVYQKGSVRYMRFASESWQGALDMKNKEKLLFPYQRFFLAYRAWMPNVRSFLSLGVGTGTAIRSIRRLHPDARIVGVDLDEAVLEAAVKYFECPCDQQTELHAMHGRAFLESTAERFDLVFLDTYDSFSIPKSMRTVQSFQSIYQVLQENGLLVVNVIGTLKGPMDSPFKTTLKTVQEVFPDVWVLPVSRWSRFEQNILLIARKRKPGDFLSDVPVHEDSLSPEVAKLVHQIYSESIPTEDIQAEYD</sequence>
<keyword evidence="2 4" id="KW-0808">Transferase</keyword>
<dbReference type="PANTHER" id="PTHR43317:SF1">
    <property type="entry name" value="THERMOSPERMINE SYNTHASE ACAULIS5"/>
    <property type="match status" value="1"/>
</dbReference>
<dbReference type="InterPro" id="IPR030374">
    <property type="entry name" value="PABS"/>
</dbReference>
<evidence type="ECO:0000313" key="6">
    <source>
        <dbReference type="EMBL" id="BCJ85801.1"/>
    </source>
</evidence>
<name>A0A7I8DD33_9BACL</name>
<dbReference type="Gene3D" id="3.40.50.150">
    <property type="entry name" value="Vaccinia Virus protein VP39"/>
    <property type="match status" value="1"/>
</dbReference>
<dbReference type="SUPFAM" id="SSF53335">
    <property type="entry name" value="S-adenosyl-L-methionine-dependent methyltransferases"/>
    <property type="match status" value="1"/>
</dbReference>
<dbReference type="EMBL" id="AP023366">
    <property type="protein sequence ID" value="BCJ85801.1"/>
    <property type="molecule type" value="Genomic_DNA"/>
</dbReference>
<dbReference type="Pfam" id="PF01564">
    <property type="entry name" value="Spermine_synth"/>
    <property type="match status" value="1"/>
</dbReference>
<evidence type="ECO:0000313" key="7">
    <source>
        <dbReference type="Proteomes" id="UP000593802"/>
    </source>
</evidence>
<dbReference type="KEGG" id="eff:skT53_07860"/>
<comment type="similarity">
    <text evidence="1">Belongs to the spermidine/spermine synthase family.</text>
</comment>
<feature type="active site" description="Proton acceptor" evidence="4">
    <location>
        <position position="147"/>
    </location>
</feature>
<dbReference type="PROSITE" id="PS51006">
    <property type="entry name" value="PABS_2"/>
    <property type="match status" value="1"/>
</dbReference>
<dbReference type="PANTHER" id="PTHR43317">
    <property type="entry name" value="THERMOSPERMINE SYNTHASE ACAULIS5"/>
    <property type="match status" value="1"/>
</dbReference>
<evidence type="ECO:0000256" key="1">
    <source>
        <dbReference type="ARBA" id="ARBA00007867"/>
    </source>
</evidence>
<dbReference type="CDD" id="cd02440">
    <property type="entry name" value="AdoMet_MTases"/>
    <property type="match status" value="1"/>
</dbReference>